<gene>
    <name evidence="2" type="ORF">KEM10_01210</name>
</gene>
<keyword evidence="1" id="KW-1133">Transmembrane helix</keyword>
<name>A0ABS5JPQ9_9BACT</name>
<dbReference type="Pfam" id="PF11821">
    <property type="entry name" value="ActD"/>
    <property type="match status" value="1"/>
</dbReference>
<accession>A0ABS5JPQ9</accession>
<keyword evidence="1" id="KW-0812">Transmembrane</keyword>
<protein>
    <submittedName>
        <fullName evidence="2">DUF3341 domain-containing protein</fullName>
    </submittedName>
</protein>
<dbReference type="InterPro" id="IPR021776">
    <property type="entry name" value="ActD"/>
</dbReference>
<evidence type="ECO:0000313" key="2">
    <source>
        <dbReference type="EMBL" id="MBS2096874.1"/>
    </source>
</evidence>
<keyword evidence="3" id="KW-1185">Reference proteome</keyword>
<keyword evidence="1" id="KW-0472">Membrane</keyword>
<reference evidence="2 3" key="1">
    <citation type="journal article" date="2015" name="Int. J. Syst. Evol. Microbiol.">
        <title>Carboxylicivirga linearis sp. nov., isolated from a sea cucumber culture pond.</title>
        <authorList>
            <person name="Wang F.Q."/>
            <person name="Zhou Y.X."/>
            <person name="Lin X.Z."/>
            <person name="Chen G.J."/>
            <person name="Du Z.J."/>
        </authorList>
    </citation>
    <scope>NUCLEOTIDE SEQUENCE [LARGE SCALE GENOMIC DNA]</scope>
    <source>
        <strain evidence="2 3">FB218</strain>
    </source>
</reference>
<organism evidence="2 3">
    <name type="scientific">Carboxylicivirga linearis</name>
    <dbReference type="NCBI Taxonomy" id="1628157"/>
    <lineage>
        <taxon>Bacteria</taxon>
        <taxon>Pseudomonadati</taxon>
        <taxon>Bacteroidota</taxon>
        <taxon>Bacteroidia</taxon>
        <taxon>Marinilabiliales</taxon>
        <taxon>Marinilabiliaceae</taxon>
        <taxon>Carboxylicivirga</taxon>
    </lineage>
</organism>
<proteinExistence type="predicted"/>
<sequence>MKNKTYVSGYFPDDKDLIIAIKELQEKNVDITDVRTPFPVHGLDKVLKMRRSRLPRAGFIAGTIGAVIGFGFQAWVFTEAWPLNFGGKPYLSVPSFVPVTFELTVLFAAFALVFGFLLRSHLGPGADNHIFDEEVTNDRFQILLEAKDGQVDSLQESLQSVGALGVQLHEVKS</sequence>
<dbReference type="PANTHER" id="PTHR40394">
    <property type="entry name" value="LIPOPROTEIN-RELATED"/>
    <property type="match status" value="1"/>
</dbReference>
<dbReference type="PANTHER" id="PTHR40394:SF2">
    <property type="entry name" value="QUINOL:CYTOCHROME C OXIDOREDUCTASE MEMBRANE PROTEIN"/>
    <property type="match status" value="1"/>
</dbReference>
<dbReference type="RefSeq" id="WP_212212414.1">
    <property type="nucleotide sequence ID" value="NZ_JAGUCO010000001.1"/>
</dbReference>
<dbReference type="EMBL" id="JAGUCO010000001">
    <property type="protein sequence ID" value="MBS2096874.1"/>
    <property type="molecule type" value="Genomic_DNA"/>
</dbReference>
<evidence type="ECO:0000313" key="3">
    <source>
        <dbReference type="Proteomes" id="UP000708576"/>
    </source>
</evidence>
<dbReference type="Proteomes" id="UP000708576">
    <property type="component" value="Unassembled WGS sequence"/>
</dbReference>
<feature type="transmembrane region" description="Helical" evidence="1">
    <location>
        <begin position="57"/>
        <end position="76"/>
    </location>
</feature>
<feature type="transmembrane region" description="Helical" evidence="1">
    <location>
        <begin position="96"/>
        <end position="118"/>
    </location>
</feature>
<evidence type="ECO:0000256" key="1">
    <source>
        <dbReference type="SAM" id="Phobius"/>
    </source>
</evidence>
<comment type="caution">
    <text evidence="2">The sequence shown here is derived from an EMBL/GenBank/DDBJ whole genome shotgun (WGS) entry which is preliminary data.</text>
</comment>